<proteinExistence type="predicted"/>
<dbReference type="EMBL" id="SVCA01000002">
    <property type="protein sequence ID" value="MBE6084586.1"/>
    <property type="molecule type" value="Genomic_DNA"/>
</dbReference>
<evidence type="ECO:0000313" key="5">
    <source>
        <dbReference type="Proteomes" id="UP000772151"/>
    </source>
</evidence>
<evidence type="ECO:0000256" key="1">
    <source>
        <dbReference type="PIRSR" id="PIRSR613078-1"/>
    </source>
</evidence>
<gene>
    <name evidence="4" type="ORF">E7203_03815</name>
</gene>
<dbReference type="InterPro" id="IPR001345">
    <property type="entry name" value="PG/BPGM_mutase_AS"/>
</dbReference>
<dbReference type="InterPro" id="IPR029033">
    <property type="entry name" value="His_PPase_superfam"/>
</dbReference>
<feature type="binding site" evidence="2">
    <location>
        <begin position="44"/>
        <end position="51"/>
    </location>
    <ligand>
        <name>substrate</name>
    </ligand>
</feature>
<keyword evidence="3" id="KW-0732">Signal</keyword>
<feature type="binding site" evidence="2">
    <location>
        <begin position="119"/>
        <end position="122"/>
    </location>
    <ligand>
        <name>substrate</name>
    </ligand>
</feature>
<dbReference type="RefSeq" id="WP_303668673.1">
    <property type="nucleotide sequence ID" value="NZ_SVCA01000002.1"/>
</dbReference>
<protein>
    <submittedName>
        <fullName evidence="4">Histidine phosphatase family protein</fullName>
    </submittedName>
</protein>
<dbReference type="Gene3D" id="3.40.50.1240">
    <property type="entry name" value="Phosphoglycerate mutase-like"/>
    <property type="match status" value="1"/>
</dbReference>
<dbReference type="AlphaFoldDB" id="A0A927WHL5"/>
<evidence type="ECO:0000256" key="3">
    <source>
        <dbReference type="SAM" id="SignalP"/>
    </source>
</evidence>
<dbReference type="GO" id="GO:0016791">
    <property type="term" value="F:phosphatase activity"/>
    <property type="evidence" value="ECO:0007669"/>
    <property type="project" value="TreeGrafter"/>
</dbReference>
<dbReference type="CDD" id="cd07067">
    <property type="entry name" value="HP_PGM_like"/>
    <property type="match status" value="1"/>
</dbReference>
<dbReference type="PANTHER" id="PTHR48100">
    <property type="entry name" value="BROAD-SPECIFICITY PHOSPHATASE YOR283W-RELATED"/>
    <property type="match status" value="1"/>
</dbReference>
<feature type="active site" description="Tele-phosphohistidine intermediate" evidence="1">
    <location>
        <position position="45"/>
    </location>
</feature>
<dbReference type="PROSITE" id="PS00175">
    <property type="entry name" value="PG_MUTASE"/>
    <property type="match status" value="1"/>
</dbReference>
<feature type="binding site" evidence="2">
    <location>
        <position position="130"/>
    </location>
    <ligand>
        <name>substrate</name>
    </ligand>
</feature>
<dbReference type="SUPFAM" id="SSF53254">
    <property type="entry name" value="Phosphoglycerate mutase-like"/>
    <property type="match status" value="1"/>
</dbReference>
<name>A0A927WHL5_SELRU</name>
<reference evidence="4" key="1">
    <citation type="submission" date="2019-04" db="EMBL/GenBank/DDBJ databases">
        <title>Evolution of Biomass-Degrading Anaerobic Consortia Revealed by Metagenomics.</title>
        <authorList>
            <person name="Peng X."/>
        </authorList>
    </citation>
    <scope>NUCLEOTIDE SEQUENCE</scope>
    <source>
        <strain evidence="4">SIG242</strain>
    </source>
</reference>
<evidence type="ECO:0000313" key="4">
    <source>
        <dbReference type="EMBL" id="MBE6084586.1"/>
    </source>
</evidence>
<comment type="caution">
    <text evidence="4">The sequence shown here is derived from an EMBL/GenBank/DDBJ whole genome shotgun (WGS) entry which is preliminary data.</text>
</comment>
<sequence>MTAKEKYGYRRILALIVFCLCLALALPVQAAKDDEPVTTVILVRHGQTDYNKENRYQGFLDIPLNEKGLAQADQLAASLKDVHIDVFIASPLKRAYVTTEKCAKAKGMEISYTDERLKEINYGKWAGRSKKEIAETEPKASRLWQETPWKTRPPEGESLQELAARYRAALDDAVRRYPGKTIFIGAHSKGNMALLCNVLGIGLEHYLQFEQDNTCANVLKYKNGQWKLVLMNSISHTGKLYKGQNK</sequence>
<dbReference type="Proteomes" id="UP000772151">
    <property type="component" value="Unassembled WGS sequence"/>
</dbReference>
<feature type="binding site" evidence="2">
    <location>
        <position position="94"/>
    </location>
    <ligand>
        <name>substrate</name>
    </ligand>
</feature>
<organism evidence="4 5">
    <name type="scientific">Selenomonas ruminantium</name>
    <dbReference type="NCBI Taxonomy" id="971"/>
    <lineage>
        <taxon>Bacteria</taxon>
        <taxon>Bacillati</taxon>
        <taxon>Bacillota</taxon>
        <taxon>Negativicutes</taxon>
        <taxon>Selenomonadales</taxon>
        <taxon>Selenomonadaceae</taxon>
        <taxon>Selenomonas</taxon>
    </lineage>
</organism>
<evidence type="ECO:0000256" key="2">
    <source>
        <dbReference type="PIRSR" id="PIRSR613078-2"/>
    </source>
</evidence>
<dbReference type="InterPro" id="IPR013078">
    <property type="entry name" value="His_Pase_superF_clade-1"/>
</dbReference>
<dbReference type="Pfam" id="PF00300">
    <property type="entry name" value="His_Phos_1"/>
    <property type="match status" value="1"/>
</dbReference>
<dbReference type="InterPro" id="IPR050275">
    <property type="entry name" value="PGM_Phosphatase"/>
</dbReference>
<feature type="signal peptide" evidence="3">
    <location>
        <begin position="1"/>
        <end position="30"/>
    </location>
</feature>
<dbReference type="SMART" id="SM00855">
    <property type="entry name" value="PGAM"/>
    <property type="match status" value="1"/>
</dbReference>
<feature type="active site" description="Proton donor/acceptor" evidence="1">
    <location>
        <position position="119"/>
    </location>
</feature>
<accession>A0A927WHL5</accession>
<feature type="chain" id="PRO_5036697081" evidence="3">
    <location>
        <begin position="31"/>
        <end position="246"/>
    </location>
</feature>